<keyword evidence="3" id="KW-0597">Phosphoprotein</keyword>
<keyword evidence="10 15" id="KW-0472">Membrane</keyword>
<evidence type="ECO:0000259" key="17">
    <source>
        <dbReference type="Pfam" id="PF01030"/>
    </source>
</evidence>
<evidence type="ECO:0000256" key="12">
    <source>
        <dbReference type="ARBA" id="ARBA00023170"/>
    </source>
</evidence>
<evidence type="ECO:0000256" key="14">
    <source>
        <dbReference type="ARBA" id="ARBA00051243"/>
    </source>
</evidence>
<dbReference type="EMBL" id="JBJKFK010001718">
    <property type="protein sequence ID" value="KAL3312395.1"/>
    <property type="molecule type" value="Genomic_DNA"/>
</dbReference>
<reference evidence="19 20" key="1">
    <citation type="submission" date="2024-11" db="EMBL/GenBank/DDBJ databases">
        <title>Adaptive evolution of stress response genes in parasites aligns with host niche diversity.</title>
        <authorList>
            <person name="Hahn C."/>
            <person name="Resl P."/>
        </authorList>
    </citation>
    <scope>NUCLEOTIDE SEQUENCE [LARGE SCALE GENOMIC DNA]</scope>
    <source>
        <strain evidence="19">EGGRZ-B1_66</strain>
        <tissue evidence="19">Body</tissue>
    </source>
</reference>
<feature type="domain" description="Growth factor receptor" evidence="18">
    <location>
        <begin position="578"/>
        <end position="690"/>
    </location>
</feature>
<dbReference type="Pfam" id="PF01030">
    <property type="entry name" value="Recep_L_domain"/>
    <property type="match status" value="2"/>
</dbReference>
<evidence type="ECO:0000256" key="2">
    <source>
        <dbReference type="ARBA" id="ARBA00011902"/>
    </source>
</evidence>
<dbReference type="InterPro" id="IPR036941">
    <property type="entry name" value="Rcpt_L-dom_sf"/>
</dbReference>
<evidence type="ECO:0000259" key="18">
    <source>
        <dbReference type="Pfam" id="PF14843"/>
    </source>
</evidence>
<feature type="domain" description="Furin-like cysteine-rich" evidence="16">
    <location>
        <begin position="145"/>
        <end position="259"/>
    </location>
</feature>
<dbReference type="GO" id="GO:0004714">
    <property type="term" value="F:transmembrane receptor protein tyrosine kinase activity"/>
    <property type="evidence" value="ECO:0007669"/>
    <property type="project" value="UniProtKB-EC"/>
</dbReference>
<dbReference type="Proteomes" id="UP001626550">
    <property type="component" value="Unassembled WGS sequence"/>
</dbReference>
<comment type="caution">
    <text evidence="19">The sequence shown here is derived from an EMBL/GenBank/DDBJ whole genome shotgun (WGS) entry which is preliminary data.</text>
</comment>
<dbReference type="EC" id="2.7.10.1" evidence="2"/>
<comment type="subcellular location">
    <subcellularLocation>
        <location evidence="1">Membrane</location>
        <topology evidence="1">Single-pass type I membrane protein</topology>
    </subcellularLocation>
</comment>
<evidence type="ECO:0000313" key="20">
    <source>
        <dbReference type="Proteomes" id="UP001626550"/>
    </source>
</evidence>
<sequence length="798" mass="88851">MEFRDCQQWNTYQMPLDNLKEFSSLRCTHIVGDLVINKQEQDLQFFDNVKEIFGVLHITNNKIPSLGFPSLRIIRGQSSLAPSLLIANNTFLQRIEHIFPSLGAILDSITIDSNENLCSPTRAQVLDLLRDNESSIIVQPNRVSCQQHLGALFASREHCHSECVGGCTSAENAGSCLACRNLKIDENCVAQCPSALGDQEFPQPNPEFLYRLHHECLRHCPEGMLAQQTTCVTHCNPLTHFPHGPFCKPCRGPCPKVCNHDSKILTALSLKKLANCSTIAGDIVLADESFDTIKSAADLNLLSQVQSIRGGVYLDLKKLSLPLQSLSFLSRLQSVLPDENSAFGAGKPCFYLANSKVHYLGLSHLHRISPSCFLALDNNPNLCYVQSLPWFNESSTDPALAASNLVIYARKNNVNCHAYNCHPECDVKFGCWGPEATHCVKCKNYISKDECVAQCPFQVDQSDTEIISSSDRINLALLALDIFPEEVDVDNGSPFPLVDTVRCSQCHSQCRVGCTGSGAHQCRPRKSCVNFFEVNRCVEKCSSGFQATEAKLCQKIKSKVVQCETGTYKSVGETCLECHPLCTKCNGPSAFNTSCLECSGYWHRGLCLDECPSTGTFVSNGNRYDSQSRECYSCHPQCVFCTGPDSVNCTTCSNFRAFFRKLNSWHCVPKCPFDESEVFQAPDGNFYCKSNSVELPKEAFLPPMNQSELMQLGHQDTEHDQRMSTAMTSSLVILILCLLIIVVVVVLLKLRSKHNKKAEHDQEKRLLGQECDKAENKVRPDINFSSWTDSIRFHQILV</sequence>
<dbReference type="SMART" id="SM00261">
    <property type="entry name" value="FU"/>
    <property type="match status" value="5"/>
</dbReference>
<feature type="domain" description="Receptor L-domain" evidence="17">
    <location>
        <begin position="27"/>
        <end position="122"/>
    </location>
</feature>
<dbReference type="Pfam" id="PF00757">
    <property type="entry name" value="Furin-like"/>
    <property type="match status" value="1"/>
</dbReference>
<dbReference type="InterPro" id="IPR006211">
    <property type="entry name" value="Furin-like_Cys-rich_dom"/>
</dbReference>
<dbReference type="InterPro" id="IPR032778">
    <property type="entry name" value="GF_recep_IV"/>
</dbReference>
<keyword evidence="13" id="KW-0325">Glycoprotein</keyword>
<dbReference type="InterPro" id="IPR009030">
    <property type="entry name" value="Growth_fac_rcpt_cys_sf"/>
</dbReference>
<feature type="domain" description="Growth factor receptor" evidence="18">
    <location>
        <begin position="410"/>
        <end position="471"/>
    </location>
</feature>
<feature type="transmembrane region" description="Helical" evidence="15">
    <location>
        <begin position="726"/>
        <end position="748"/>
    </location>
</feature>
<evidence type="ECO:0000256" key="1">
    <source>
        <dbReference type="ARBA" id="ARBA00004479"/>
    </source>
</evidence>
<dbReference type="InterPro" id="IPR000494">
    <property type="entry name" value="Rcpt_L-dom"/>
</dbReference>
<dbReference type="GO" id="GO:0005524">
    <property type="term" value="F:ATP binding"/>
    <property type="evidence" value="ECO:0007669"/>
    <property type="project" value="UniProtKB-KW"/>
</dbReference>
<dbReference type="Gene3D" id="2.10.220.10">
    <property type="entry name" value="Hormone Receptor, Insulin-like Growth Factor Receptor 1, Chain A, domain 2"/>
    <property type="match status" value="3"/>
</dbReference>
<keyword evidence="11" id="KW-0829">Tyrosine-protein kinase</keyword>
<dbReference type="AlphaFoldDB" id="A0ABD2PYA1"/>
<evidence type="ECO:0000256" key="6">
    <source>
        <dbReference type="ARBA" id="ARBA00022741"/>
    </source>
</evidence>
<keyword evidence="9 15" id="KW-1133">Transmembrane helix</keyword>
<keyword evidence="20" id="KW-1185">Reference proteome</keyword>
<dbReference type="Pfam" id="PF14843">
    <property type="entry name" value="GF_recep_IV"/>
    <property type="match status" value="2"/>
</dbReference>
<evidence type="ECO:0000256" key="3">
    <source>
        <dbReference type="ARBA" id="ARBA00022553"/>
    </source>
</evidence>
<keyword evidence="4" id="KW-0808">Transferase</keyword>
<evidence type="ECO:0000256" key="15">
    <source>
        <dbReference type="SAM" id="Phobius"/>
    </source>
</evidence>
<organism evidence="19 20">
    <name type="scientific">Cichlidogyrus casuarinus</name>
    <dbReference type="NCBI Taxonomy" id="1844966"/>
    <lineage>
        <taxon>Eukaryota</taxon>
        <taxon>Metazoa</taxon>
        <taxon>Spiralia</taxon>
        <taxon>Lophotrochozoa</taxon>
        <taxon>Platyhelminthes</taxon>
        <taxon>Monogenea</taxon>
        <taxon>Monopisthocotylea</taxon>
        <taxon>Dactylogyridea</taxon>
        <taxon>Ancyrocephalidae</taxon>
        <taxon>Cichlidogyrus</taxon>
    </lineage>
</organism>
<feature type="domain" description="Receptor L-domain" evidence="17">
    <location>
        <begin position="275"/>
        <end position="391"/>
    </location>
</feature>
<dbReference type="InterPro" id="IPR006212">
    <property type="entry name" value="Furin_repeat"/>
</dbReference>
<dbReference type="GO" id="GO:0016020">
    <property type="term" value="C:membrane"/>
    <property type="evidence" value="ECO:0007669"/>
    <property type="project" value="UniProtKB-SubCell"/>
</dbReference>
<keyword evidence="5 15" id="KW-0812">Transmembrane</keyword>
<name>A0ABD2PYA1_9PLAT</name>
<comment type="catalytic activity">
    <reaction evidence="14">
        <text>L-tyrosyl-[protein] + ATP = O-phospho-L-tyrosyl-[protein] + ADP + H(+)</text>
        <dbReference type="Rhea" id="RHEA:10596"/>
        <dbReference type="Rhea" id="RHEA-COMP:10136"/>
        <dbReference type="Rhea" id="RHEA-COMP:20101"/>
        <dbReference type="ChEBI" id="CHEBI:15378"/>
        <dbReference type="ChEBI" id="CHEBI:30616"/>
        <dbReference type="ChEBI" id="CHEBI:46858"/>
        <dbReference type="ChEBI" id="CHEBI:61978"/>
        <dbReference type="ChEBI" id="CHEBI:456216"/>
        <dbReference type="EC" id="2.7.10.1"/>
    </reaction>
</comment>
<keyword evidence="7" id="KW-0418">Kinase</keyword>
<evidence type="ECO:0000256" key="10">
    <source>
        <dbReference type="ARBA" id="ARBA00023136"/>
    </source>
</evidence>
<evidence type="ECO:0000256" key="11">
    <source>
        <dbReference type="ARBA" id="ARBA00023137"/>
    </source>
</evidence>
<dbReference type="Gene3D" id="3.80.20.20">
    <property type="entry name" value="Receptor L-domain"/>
    <property type="match status" value="2"/>
</dbReference>
<keyword evidence="6" id="KW-0547">Nucleotide-binding</keyword>
<evidence type="ECO:0000256" key="13">
    <source>
        <dbReference type="ARBA" id="ARBA00023180"/>
    </source>
</evidence>
<dbReference type="SUPFAM" id="SSF52058">
    <property type="entry name" value="L domain-like"/>
    <property type="match status" value="2"/>
</dbReference>
<protein>
    <recommendedName>
        <fullName evidence="2">receptor protein-tyrosine kinase</fullName>
        <ecNumber evidence="2">2.7.10.1</ecNumber>
    </recommendedName>
</protein>
<proteinExistence type="predicted"/>
<gene>
    <name evidence="19" type="ORF">Ciccas_009010</name>
</gene>
<keyword evidence="12" id="KW-0675">Receptor</keyword>
<keyword evidence="8" id="KW-0067">ATP-binding</keyword>
<evidence type="ECO:0000256" key="7">
    <source>
        <dbReference type="ARBA" id="ARBA00022777"/>
    </source>
</evidence>
<evidence type="ECO:0000256" key="4">
    <source>
        <dbReference type="ARBA" id="ARBA00022679"/>
    </source>
</evidence>
<dbReference type="SUPFAM" id="SSF57184">
    <property type="entry name" value="Growth factor receptor domain"/>
    <property type="match status" value="3"/>
</dbReference>
<evidence type="ECO:0000256" key="5">
    <source>
        <dbReference type="ARBA" id="ARBA00022692"/>
    </source>
</evidence>
<evidence type="ECO:0000259" key="16">
    <source>
        <dbReference type="Pfam" id="PF00757"/>
    </source>
</evidence>
<accession>A0ABD2PYA1</accession>
<evidence type="ECO:0000256" key="9">
    <source>
        <dbReference type="ARBA" id="ARBA00022989"/>
    </source>
</evidence>
<evidence type="ECO:0000256" key="8">
    <source>
        <dbReference type="ARBA" id="ARBA00022840"/>
    </source>
</evidence>
<dbReference type="CDD" id="cd00064">
    <property type="entry name" value="FU"/>
    <property type="match status" value="3"/>
</dbReference>
<evidence type="ECO:0000313" key="19">
    <source>
        <dbReference type="EMBL" id="KAL3312395.1"/>
    </source>
</evidence>